<gene>
    <name evidence="3" type="ORF">EDD40_4312</name>
</gene>
<dbReference type="Proteomes" id="UP000268727">
    <property type="component" value="Unassembled WGS sequence"/>
</dbReference>
<keyword evidence="4" id="KW-1185">Reference proteome</keyword>
<keyword evidence="2" id="KW-1133">Transmembrane helix</keyword>
<name>A0A3N1H930_9PSEU</name>
<sequence>MRVDPSRLAERDRVVLAAIVELRAGGTDALSGAEIAERAGLDPAAAKASAGALRSAGLLRMRITRGSAGLITWQVSDVDSTAADEWALPEKLPGVTAADRAAPDSSTAGADKPFKKVWTAFGSLLAALAVIGGVFGLQKDVREEFFGEEAVTTPSSEGVRGPLVTPGTDVTTTTTMTTTHSTTSSPPPSPVVEELLVSPLGSARTTDRSVLVGVSNVYHAPNFVGVQIGFGDVGCQDTLRAGESTVLALGSAASPGAWVKVTLLEMPPEHANGGLVRFEVVRSAGPVPEVRRCYRGS</sequence>
<keyword evidence="2" id="KW-0472">Membrane</keyword>
<evidence type="ECO:0000313" key="4">
    <source>
        <dbReference type="Proteomes" id="UP000268727"/>
    </source>
</evidence>
<organism evidence="3 4">
    <name type="scientific">Saccharothrix texasensis</name>
    <dbReference type="NCBI Taxonomy" id="103734"/>
    <lineage>
        <taxon>Bacteria</taxon>
        <taxon>Bacillati</taxon>
        <taxon>Actinomycetota</taxon>
        <taxon>Actinomycetes</taxon>
        <taxon>Pseudonocardiales</taxon>
        <taxon>Pseudonocardiaceae</taxon>
        <taxon>Saccharothrix</taxon>
    </lineage>
</organism>
<evidence type="ECO:0000256" key="1">
    <source>
        <dbReference type="SAM" id="MobiDB-lite"/>
    </source>
</evidence>
<dbReference type="RefSeq" id="WP_148088853.1">
    <property type="nucleotide sequence ID" value="NZ_RJKM01000001.1"/>
</dbReference>
<evidence type="ECO:0000313" key="3">
    <source>
        <dbReference type="EMBL" id="ROP38946.1"/>
    </source>
</evidence>
<proteinExistence type="predicted"/>
<accession>A0A3N1H930</accession>
<dbReference type="EMBL" id="RJKM01000001">
    <property type="protein sequence ID" value="ROP38946.1"/>
    <property type="molecule type" value="Genomic_DNA"/>
</dbReference>
<feature type="transmembrane region" description="Helical" evidence="2">
    <location>
        <begin position="117"/>
        <end position="137"/>
    </location>
</feature>
<comment type="caution">
    <text evidence="3">The sequence shown here is derived from an EMBL/GenBank/DDBJ whole genome shotgun (WGS) entry which is preliminary data.</text>
</comment>
<keyword evidence="2" id="KW-0812">Transmembrane</keyword>
<feature type="region of interest" description="Disordered" evidence="1">
    <location>
        <begin position="152"/>
        <end position="190"/>
    </location>
</feature>
<reference evidence="3 4" key="1">
    <citation type="submission" date="2018-11" db="EMBL/GenBank/DDBJ databases">
        <title>Sequencing the genomes of 1000 actinobacteria strains.</title>
        <authorList>
            <person name="Klenk H.-P."/>
        </authorList>
    </citation>
    <scope>NUCLEOTIDE SEQUENCE [LARGE SCALE GENOMIC DNA]</scope>
    <source>
        <strain evidence="3 4">DSM 44231</strain>
    </source>
</reference>
<evidence type="ECO:0000256" key="2">
    <source>
        <dbReference type="SAM" id="Phobius"/>
    </source>
</evidence>
<dbReference type="AlphaFoldDB" id="A0A3N1H930"/>
<protein>
    <submittedName>
        <fullName evidence="3">Uncharacterized protein</fullName>
    </submittedName>
</protein>
<feature type="compositionally biased region" description="Low complexity" evidence="1">
    <location>
        <begin position="162"/>
        <end position="184"/>
    </location>
</feature>